<dbReference type="KEGG" id="aaut:ACETAC_07740"/>
<sequence length="94" mass="10874">MNMNLKEKISRNWDESAALFDQLYGHCLKSKYEKTAWLETLKELVGQDRRRILDVGTGTGFLAFLLVELDHQCTGVDLSQEMLKQAQKKLDKLE</sequence>
<proteinExistence type="predicted"/>
<dbReference type="Gene3D" id="3.40.50.150">
    <property type="entry name" value="Vaccinia Virus protein VP39"/>
    <property type="match status" value="1"/>
</dbReference>
<dbReference type="Proteomes" id="UP000671913">
    <property type="component" value="Chromosome"/>
</dbReference>
<dbReference type="InterPro" id="IPR041698">
    <property type="entry name" value="Methyltransf_25"/>
</dbReference>
<gene>
    <name evidence="2" type="ORF">ACETAC_07740</name>
    <name evidence="3" type="ORF">ACETAC_09460</name>
</gene>
<accession>A0A975AUN9</accession>
<evidence type="ECO:0000313" key="2">
    <source>
        <dbReference type="EMBL" id="QSZ26777.1"/>
    </source>
</evidence>
<evidence type="ECO:0000313" key="3">
    <source>
        <dbReference type="EMBL" id="QSZ27081.1"/>
    </source>
</evidence>
<dbReference type="GO" id="GO:0032259">
    <property type="term" value="P:methylation"/>
    <property type="evidence" value="ECO:0007669"/>
    <property type="project" value="UniProtKB-KW"/>
</dbReference>
<keyword evidence="2" id="KW-0489">Methyltransferase</keyword>
<dbReference type="KEGG" id="aaut:ACETAC_09460"/>
<dbReference type="AlphaFoldDB" id="A0A975AUN9"/>
<name>A0A975AUN9_9THEO</name>
<keyword evidence="4" id="KW-1185">Reference proteome</keyword>
<protein>
    <submittedName>
        <fullName evidence="2">Methyltransferase domain-containing protein</fullName>
    </submittedName>
</protein>
<dbReference type="GO" id="GO:0008168">
    <property type="term" value="F:methyltransferase activity"/>
    <property type="evidence" value="ECO:0007669"/>
    <property type="project" value="UniProtKB-KW"/>
</dbReference>
<evidence type="ECO:0000259" key="1">
    <source>
        <dbReference type="Pfam" id="PF13649"/>
    </source>
</evidence>
<evidence type="ECO:0000313" key="4">
    <source>
        <dbReference type="Proteomes" id="UP000671913"/>
    </source>
</evidence>
<dbReference type="CDD" id="cd02440">
    <property type="entry name" value="AdoMet_MTases"/>
    <property type="match status" value="1"/>
</dbReference>
<reference evidence="2" key="1">
    <citation type="submission" date="2020-08" db="EMBL/GenBank/DDBJ databases">
        <title>Genomic insights into the carbon and energy metabolism of the first obligate autotrophic acetogenic bacterium Aceticella autotrophica gen. nov., sp. nov.</title>
        <authorList>
            <person name="Toshchakov S.V."/>
            <person name="Elcheninov A.G."/>
            <person name="Kublanov I.V."/>
            <person name="Frolov E.N."/>
            <person name="Lebedinsky A.V."/>
        </authorList>
    </citation>
    <scope>NUCLEOTIDE SEQUENCE</scope>
    <source>
        <strain evidence="2">3443-3Ac</strain>
    </source>
</reference>
<dbReference type="EMBL" id="CP060096">
    <property type="protein sequence ID" value="QSZ26777.1"/>
    <property type="molecule type" value="Genomic_DNA"/>
</dbReference>
<dbReference type="Pfam" id="PF13649">
    <property type="entry name" value="Methyltransf_25"/>
    <property type="match status" value="1"/>
</dbReference>
<keyword evidence="2" id="KW-0808">Transferase</keyword>
<dbReference type="EMBL" id="CP060096">
    <property type="protein sequence ID" value="QSZ27081.1"/>
    <property type="molecule type" value="Genomic_DNA"/>
</dbReference>
<dbReference type="InterPro" id="IPR029063">
    <property type="entry name" value="SAM-dependent_MTases_sf"/>
</dbReference>
<feature type="domain" description="Methyltransferase" evidence="1">
    <location>
        <begin position="52"/>
        <end position="91"/>
    </location>
</feature>
<dbReference type="SUPFAM" id="SSF53335">
    <property type="entry name" value="S-adenosyl-L-methionine-dependent methyltransferases"/>
    <property type="match status" value="1"/>
</dbReference>
<organism evidence="2 4">
    <name type="scientific">Aceticella autotrophica</name>
    <dbReference type="NCBI Taxonomy" id="2755338"/>
    <lineage>
        <taxon>Bacteria</taxon>
        <taxon>Bacillati</taxon>
        <taxon>Bacillota</taxon>
        <taxon>Clostridia</taxon>
        <taxon>Thermoanaerobacterales</taxon>
        <taxon>Thermoanaerobacteraceae</taxon>
        <taxon>Aceticella</taxon>
    </lineage>
</organism>